<evidence type="ECO:0000313" key="2">
    <source>
        <dbReference type="EMBL" id="TBN53590.1"/>
    </source>
</evidence>
<dbReference type="EMBL" id="SIUB01000003">
    <property type="protein sequence ID" value="TBN53590.1"/>
    <property type="molecule type" value="Genomic_DNA"/>
</dbReference>
<dbReference type="AlphaFoldDB" id="A0A4Q9GP02"/>
<accession>A0A4Q9GP02</accession>
<sequence length="94" mass="10654">MIVELTQFPVAPENRDAFEKGWLQAAAILVRQPGYLSHRIGSTVEQPDVFVLEIEWESLEAHTERFVNDPSFGEFLGCFAPYLSGEASVMHFRP</sequence>
<dbReference type="Proteomes" id="UP000291613">
    <property type="component" value="Unassembled WGS sequence"/>
</dbReference>
<dbReference type="Pfam" id="PF03992">
    <property type="entry name" value="ABM"/>
    <property type="match status" value="1"/>
</dbReference>
<gene>
    <name evidence="2" type="ORF">EYR15_07190</name>
</gene>
<dbReference type="RefSeq" id="WP_131002547.1">
    <property type="nucleotide sequence ID" value="NZ_JBHSZR010000003.1"/>
</dbReference>
<evidence type="ECO:0000313" key="3">
    <source>
        <dbReference type="Proteomes" id="UP000291613"/>
    </source>
</evidence>
<dbReference type="SUPFAM" id="SSF54909">
    <property type="entry name" value="Dimeric alpha+beta barrel"/>
    <property type="match status" value="1"/>
</dbReference>
<feature type="domain" description="ABM" evidence="1">
    <location>
        <begin position="2"/>
        <end position="92"/>
    </location>
</feature>
<dbReference type="InterPro" id="IPR007138">
    <property type="entry name" value="ABM_dom"/>
</dbReference>
<dbReference type="GO" id="GO:0004497">
    <property type="term" value="F:monooxygenase activity"/>
    <property type="evidence" value="ECO:0007669"/>
    <property type="project" value="UniProtKB-KW"/>
</dbReference>
<keyword evidence="3" id="KW-1185">Reference proteome</keyword>
<organism evidence="2 3">
    <name type="scientific">Hansschlegelia quercus</name>
    <dbReference type="NCBI Taxonomy" id="2528245"/>
    <lineage>
        <taxon>Bacteria</taxon>
        <taxon>Pseudomonadati</taxon>
        <taxon>Pseudomonadota</taxon>
        <taxon>Alphaproteobacteria</taxon>
        <taxon>Hyphomicrobiales</taxon>
        <taxon>Methylopilaceae</taxon>
        <taxon>Hansschlegelia</taxon>
    </lineage>
</organism>
<comment type="caution">
    <text evidence="2">The sequence shown here is derived from an EMBL/GenBank/DDBJ whole genome shotgun (WGS) entry which is preliminary data.</text>
</comment>
<reference evidence="2 3" key="1">
    <citation type="submission" date="2019-02" db="EMBL/GenBank/DDBJ databases">
        <title>Hansschlegelia quercus sp. nov., a novel methylotrophic bacterium from buds of oak (Quercus robur L.).</title>
        <authorList>
            <person name="Agafonova N.V."/>
            <person name="Kaparullina E.N."/>
            <person name="Grouzdev D.S."/>
            <person name="Doronina N.V."/>
        </authorList>
    </citation>
    <scope>NUCLEOTIDE SEQUENCE [LARGE SCALE GENOMIC DNA]</scope>
    <source>
        <strain evidence="2 3">Dub</strain>
    </source>
</reference>
<protein>
    <submittedName>
        <fullName evidence="2">Antibiotic biosynthesis monooxygenase</fullName>
    </submittedName>
</protein>
<dbReference type="PROSITE" id="PS51725">
    <property type="entry name" value="ABM"/>
    <property type="match status" value="1"/>
</dbReference>
<dbReference type="InterPro" id="IPR011008">
    <property type="entry name" value="Dimeric_a/b-barrel"/>
</dbReference>
<name>A0A4Q9GP02_9HYPH</name>
<dbReference type="Gene3D" id="3.30.70.100">
    <property type="match status" value="1"/>
</dbReference>
<evidence type="ECO:0000259" key="1">
    <source>
        <dbReference type="PROSITE" id="PS51725"/>
    </source>
</evidence>
<dbReference type="OrthoDB" id="9798157at2"/>
<keyword evidence="2" id="KW-0560">Oxidoreductase</keyword>
<keyword evidence="2" id="KW-0503">Monooxygenase</keyword>
<proteinExistence type="predicted"/>